<reference evidence="2 3" key="1">
    <citation type="submission" date="2024-01" db="EMBL/GenBank/DDBJ databases">
        <title>Genome assemblies of Stephania.</title>
        <authorList>
            <person name="Yang L."/>
        </authorList>
    </citation>
    <scope>NUCLEOTIDE SEQUENCE [LARGE SCALE GENOMIC DNA]</scope>
    <source>
        <strain evidence="2">JXDWG</strain>
        <tissue evidence="2">Leaf</tissue>
    </source>
</reference>
<dbReference type="Pfam" id="PF07727">
    <property type="entry name" value="RVT_2"/>
    <property type="match status" value="1"/>
</dbReference>
<dbReference type="SUPFAM" id="SSF56672">
    <property type="entry name" value="DNA/RNA polymerases"/>
    <property type="match status" value="1"/>
</dbReference>
<sequence length="281" mass="32091">MESRNASNFKIFFLIKICVNQVLIKKTNDDASSSNLQNKDDEIRKSKRTKVAKSFGPDFLTYMLESEPQTFKEAMSMPEAPLWKEAINSKIESIMNDHTLELVNLLSNMKPLGCNWIFKRKLKADGSIDKHKARLVAKGFKQKDGYDLFDTCSPVTRITSKRMLIAIATINNLEIHQMDVKTTFLNGELEEEICMQQSKGFVAPGQEQKVCRLVKSLYGLKQASKQWHIKFDNVMISNGFKINECDKCVYAKDTSKGFVIVCLYMDDMLIISNEKTIIKST</sequence>
<dbReference type="Proteomes" id="UP001419268">
    <property type="component" value="Unassembled WGS sequence"/>
</dbReference>
<feature type="domain" description="Reverse transcriptase Ty1/copia-type" evidence="1">
    <location>
        <begin position="99"/>
        <end position="279"/>
    </location>
</feature>
<dbReference type="EMBL" id="JBBNAG010000002">
    <property type="protein sequence ID" value="KAK9158341.1"/>
    <property type="molecule type" value="Genomic_DNA"/>
</dbReference>
<comment type="caution">
    <text evidence="2">The sequence shown here is derived from an EMBL/GenBank/DDBJ whole genome shotgun (WGS) entry which is preliminary data.</text>
</comment>
<protein>
    <recommendedName>
        <fullName evidence="1">Reverse transcriptase Ty1/copia-type domain-containing protein</fullName>
    </recommendedName>
</protein>
<evidence type="ECO:0000313" key="2">
    <source>
        <dbReference type="EMBL" id="KAK9158341.1"/>
    </source>
</evidence>
<gene>
    <name evidence="2" type="ORF">Scep_004915</name>
</gene>
<dbReference type="AlphaFoldDB" id="A0AAP0KTI1"/>
<evidence type="ECO:0000259" key="1">
    <source>
        <dbReference type="Pfam" id="PF07727"/>
    </source>
</evidence>
<name>A0AAP0KTI1_9MAGN</name>
<dbReference type="InterPro" id="IPR013103">
    <property type="entry name" value="RVT_2"/>
</dbReference>
<evidence type="ECO:0000313" key="3">
    <source>
        <dbReference type="Proteomes" id="UP001419268"/>
    </source>
</evidence>
<dbReference type="InterPro" id="IPR043502">
    <property type="entry name" value="DNA/RNA_pol_sf"/>
</dbReference>
<proteinExistence type="predicted"/>
<organism evidence="2 3">
    <name type="scientific">Stephania cephalantha</name>
    <dbReference type="NCBI Taxonomy" id="152367"/>
    <lineage>
        <taxon>Eukaryota</taxon>
        <taxon>Viridiplantae</taxon>
        <taxon>Streptophyta</taxon>
        <taxon>Embryophyta</taxon>
        <taxon>Tracheophyta</taxon>
        <taxon>Spermatophyta</taxon>
        <taxon>Magnoliopsida</taxon>
        <taxon>Ranunculales</taxon>
        <taxon>Menispermaceae</taxon>
        <taxon>Menispermoideae</taxon>
        <taxon>Cissampelideae</taxon>
        <taxon>Stephania</taxon>
    </lineage>
</organism>
<accession>A0AAP0KTI1</accession>
<keyword evidence="3" id="KW-1185">Reference proteome</keyword>